<name>A0AAD7C262_MYCRO</name>
<dbReference type="Proteomes" id="UP001221757">
    <property type="component" value="Unassembled WGS sequence"/>
</dbReference>
<protein>
    <submittedName>
        <fullName evidence="1">Uncharacterized protein</fullName>
    </submittedName>
</protein>
<sequence>MRLDVIRSRPPTPPTCMASAPPFVFALDARWSSSRSYPVRCSLFAPCLLWPPFARGHEDTARGARSEVHRARIMRILRRRLFGPIAFSGYWSCPARIPILGAACLTFVPRAERALVRPIPISLAYPSALQARTCPAWWVGASVPVLSIFRSSALPSSFFLPAFFFLFLPSICPSSSLLDPSFAILADPFLSIHSLLQSSVPRGPRFIFLYPERTLDPSSEYIRTPPSATQVSVPALTSYAARARVSGGAVSRWRRRARGVAPLIPSMLVQMRGAVYSMHTASSRHRLAAGIQGLGLRC</sequence>
<dbReference type="AlphaFoldDB" id="A0AAD7C262"/>
<comment type="caution">
    <text evidence="1">The sequence shown here is derived from an EMBL/GenBank/DDBJ whole genome shotgun (WGS) entry which is preliminary data.</text>
</comment>
<evidence type="ECO:0000313" key="1">
    <source>
        <dbReference type="EMBL" id="KAJ7635430.1"/>
    </source>
</evidence>
<accession>A0AAD7C262</accession>
<reference evidence="1" key="1">
    <citation type="submission" date="2023-03" db="EMBL/GenBank/DDBJ databases">
        <title>Massive genome expansion in bonnet fungi (Mycena s.s.) driven by repeated elements and novel gene families across ecological guilds.</title>
        <authorList>
            <consortium name="Lawrence Berkeley National Laboratory"/>
            <person name="Harder C.B."/>
            <person name="Miyauchi S."/>
            <person name="Viragh M."/>
            <person name="Kuo A."/>
            <person name="Thoen E."/>
            <person name="Andreopoulos B."/>
            <person name="Lu D."/>
            <person name="Skrede I."/>
            <person name="Drula E."/>
            <person name="Henrissat B."/>
            <person name="Morin E."/>
            <person name="Kohler A."/>
            <person name="Barry K."/>
            <person name="LaButti K."/>
            <person name="Morin E."/>
            <person name="Salamov A."/>
            <person name="Lipzen A."/>
            <person name="Mereny Z."/>
            <person name="Hegedus B."/>
            <person name="Baldrian P."/>
            <person name="Stursova M."/>
            <person name="Weitz H."/>
            <person name="Taylor A."/>
            <person name="Grigoriev I.V."/>
            <person name="Nagy L.G."/>
            <person name="Martin F."/>
            <person name="Kauserud H."/>
        </authorList>
    </citation>
    <scope>NUCLEOTIDE SEQUENCE</scope>
    <source>
        <strain evidence="1">CBHHK067</strain>
    </source>
</reference>
<dbReference type="EMBL" id="JARKIE010000471">
    <property type="protein sequence ID" value="KAJ7635430.1"/>
    <property type="molecule type" value="Genomic_DNA"/>
</dbReference>
<organism evidence="1 2">
    <name type="scientific">Mycena rosella</name>
    <name type="common">Pink bonnet</name>
    <name type="synonym">Agaricus rosellus</name>
    <dbReference type="NCBI Taxonomy" id="1033263"/>
    <lineage>
        <taxon>Eukaryota</taxon>
        <taxon>Fungi</taxon>
        <taxon>Dikarya</taxon>
        <taxon>Basidiomycota</taxon>
        <taxon>Agaricomycotina</taxon>
        <taxon>Agaricomycetes</taxon>
        <taxon>Agaricomycetidae</taxon>
        <taxon>Agaricales</taxon>
        <taxon>Marasmiineae</taxon>
        <taxon>Mycenaceae</taxon>
        <taxon>Mycena</taxon>
    </lineage>
</organism>
<proteinExistence type="predicted"/>
<gene>
    <name evidence="1" type="ORF">B0H17DRAFT_507022</name>
</gene>
<evidence type="ECO:0000313" key="2">
    <source>
        <dbReference type="Proteomes" id="UP001221757"/>
    </source>
</evidence>
<keyword evidence="2" id="KW-1185">Reference proteome</keyword>